<evidence type="ECO:0000259" key="1">
    <source>
        <dbReference type="Pfam" id="PF13456"/>
    </source>
</evidence>
<protein>
    <recommendedName>
        <fullName evidence="1">RNase H type-1 domain-containing protein</fullName>
    </recommendedName>
</protein>
<dbReference type="GO" id="GO:0004523">
    <property type="term" value="F:RNA-DNA hybrid ribonuclease activity"/>
    <property type="evidence" value="ECO:0007669"/>
    <property type="project" value="InterPro"/>
</dbReference>
<dbReference type="PANTHER" id="PTHR47074:SF49">
    <property type="entry name" value="POLYNUCLEOTIDYL TRANSFERASE, RIBONUCLEASE H-LIKE SUPERFAMILY PROTEIN"/>
    <property type="match status" value="1"/>
</dbReference>
<dbReference type="InterPro" id="IPR044730">
    <property type="entry name" value="RNase_H-like_dom_plant"/>
</dbReference>
<dbReference type="AlphaFoldDB" id="A0A397YFS0"/>
<reference evidence="2 3" key="1">
    <citation type="submission" date="2018-06" db="EMBL/GenBank/DDBJ databases">
        <title>WGS assembly of Brassica rapa FPsc.</title>
        <authorList>
            <person name="Bowman J."/>
            <person name="Kohchi T."/>
            <person name="Yamato K."/>
            <person name="Jenkins J."/>
            <person name="Shu S."/>
            <person name="Ishizaki K."/>
            <person name="Yamaoka S."/>
            <person name="Nishihama R."/>
            <person name="Nakamura Y."/>
            <person name="Berger F."/>
            <person name="Adam C."/>
            <person name="Aki S."/>
            <person name="Althoff F."/>
            <person name="Araki T."/>
            <person name="Arteaga-Vazquez M."/>
            <person name="Balasubrmanian S."/>
            <person name="Bauer D."/>
            <person name="Boehm C."/>
            <person name="Briginshaw L."/>
            <person name="Caballero-Perez J."/>
            <person name="Catarino B."/>
            <person name="Chen F."/>
            <person name="Chiyoda S."/>
            <person name="Chovatia M."/>
            <person name="Davies K."/>
            <person name="Delmans M."/>
            <person name="Demura T."/>
            <person name="Dierschke T."/>
            <person name="Dolan L."/>
            <person name="Dorantes-Acosta A."/>
            <person name="Eklund D."/>
            <person name="Florent S."/>
            <person name="Flores-Sandoval E."/>
            <person name="Fujiyama A."/>
            <person name="Fukuzawa H."/>
            <person name="Galik B."/>
            <person name="Grimanelli D."/>
            <person name="Grimwood J."/>
            <person name="Grossniklaus U."/>
            <person name="Hamada T."/>
            <person name="Haseloff J."/>
            <person name="Hetherington A."/>
            <person name="Higo A."/>
            <person name="Hirakawa Y."/>
            <person name="Hundley H."/>
            <person name="Ikeda Y."/>
            <person name="Inoue K."/>
            <person name="Inoue S."/>
            <person name="Ishida S."/>
            <person name="Jia Q."/>
            <person name="Kakita M."/>
            <person name="Kanazawa T."/>
            <person name="Kawai Y."/>
            <person name="Kawashima T."/>
            <person name="Kennedy M."/>
            <person name="Kinose K."/>
            <person name="Kinoshita T."/>
            <person name="Kohara Y."/>
            <person name="Koide E."/>
            <person name="Komatsu K."/>
            <person name="Kopischke S."/>
            <person name="Kubo M."/>
            <person name="Kyozuka J."/>
            <person name="Lagercrantz U."/>
            <person name="Lin S."/>
            <person name="Lindquist E."/>
            <person name="Lipzen A."/>
            <person name="Lu C."/>
            <person name="Luna E."/>
            <person name="Martienssen R."/>
            <person name="Minamino N."/>
            <person name="Mizutani M."/>
            <person name="Mizutani M."/>
            <person name="Mochizuki N."/>
            <person name="Monte I."/>
            <person name="Mosher R."/>
            <person name="Nagasaki H."/>
            <person name="Nakagami H."/>
            <person name="Naramoto S."/>
            <person name="Nishitani K."/>
            <person name="Ohtani M."/>
            <person name="Okamoto T."/>
            <person name="Okumura M."/>
            <person name="Phillips J."/>
            <person name="Pollak B."/>
            <person name="Reinders A."/>
            <person name="Roevekamp M."/>
            <person name="Sano R."/>
            <person name="Sawa S."/>
            <person name="Schmid M."/>
            <person name="Shirakawa M."/>
            <person name="Solano R."/>
            <person name="Spunde A."/>
            <person name="Suetsugu N."/>
            <person name="Sugano S."/>
            <person name="Sugiyama A."/>
            <person name="Sun R."/>
            <person name="Suzuki Y."/>
            <person name="Takenaka M."/>
            <person name="Takezawa D."/>
            <person name="Tomogane H."/>
            <person name="Tsuzuki M."/>
            <person name="Ueda T."/>
            <person name="Umeda M."/>
            <person name="Ward J."/>
            <person name="Watanabe Y."/>
            <person name="Yazaki K."/>
            <person name="Yokoyama R."/>
            <person name="Yoshitake Y."/>
            <person name="Yotsui I."/>
            <person name="Zachgo S."/>
            <person name="Schmutz J."/>
        </authorList>
    </citation>
    <scope>NUCLEOTIDE SEQUENCE [LARGE SCALE GENOMIC DNA]</scope>
    <source>
        <strain evidence="3">cv. B-3</strain>
    </source>
</reference>
<feature type="non-terminal residue" evidence="2">
    <location>
        <position position="1"/>
    </location>
</feature>
<accession>A0A397YFS0</accession>
<dbReference type="Proteomes" id="UP000264353">
    <property type="component" value="Chromosome A8"/>
</dbReference>
<name>A0A397YFS0_BRACM</name>
<dbReference type="Gene3D" id="3.30.420.10">
    <property type="entry name" value="Ribonuclease H-like superfamily/Ribonuclease H"/>
    <property type="match status" value="1"/>
</dbReference>
<dbReference type="Pfam" id="PF13456">
    <property type="entry name" value="RVT_3"/>
    <property type="match status" value="1"/>
</dbReference>
<dbReference type="InterPro" id="IPR036397">
    <property type="entry name" value="RNaseH_sf"/>
</dbReference>
<evidence type="ECO:0000313" key="2">
    <source>
        <dbReference type="EMBL" id="RID49840.1"/>
    </source>
</evidence>
<gene>
    <name evidence="2" type="ORF">BRARA_H00612</name>
</gene>
<feature type="domain" description="RNase H type-1" evidence="1">
    <location>
        <begin position="50"/>
        <end position="165"/>
    </location>
</feature>
<proteinExistence type="predicted"/>
<sequence length="173" mass="19075">SLSQQLISSSILPLFYFVARDPAELPTGTSLFLRSTCRSIRYSNFSTFGRASDGTTGCGWIFEFPIPHDSHQGTSSFKHTRSPLIGEALAMRSALSHALDLGITRVCVYSDCQQLVRAILSKSPPVELYGIARDIDTLSLQFDVFSLSFISRNFNVTADLLAKTALCNIPYLQ</sequence>
<evidence type="ECO:0000313" key="3">
    <source>
        <dbReference type="Proteomes" id="UP000264353"/>
    </source>
</evidence>
<dbReference type="CDD" id="cd06222">
    <property type="entry name" value="RNase_H_like"/>
    <property type="match status" value="1"/>
</dbReference>
<dbReference type="SUPFAM" id="SSF53098">
    <property type="entry name" value="Ribonuclease H-like"/>
    <property type="match status" value="1"/>
</dbReference>
<dbReference type="GO" id="GO:0003676">
    <property type="term" value="F:nucleic acid binding"/>
    <property type="evidence" value="ECO:0007669"/>
    <property type="project" value="InterPro"/>
</dbReference>
<dbReference type="PANTHER" id="PTHR47074">
    <property type="entry name" value="BNAC02G40300D PROTEIN"/>
    <property type="match status" value="1"/>
</dbReference>
<dbReference type="EMBL" id="CM010635">
    <property type="protein sequence ID" value="RID49840.1"/>
    <property type="molecule type" value="Genomic_DNA"/>
</dbReference>
<dbReference type="InterPro" id="IPR012337">
    <property type="entry name" value="RNaseH-like_sf"/>
</dbReference>
<dbReference type="InterPro" id="IPR002156">
    <property type="entry name" value="RNaseH_domain"/>
</dbReference>
<organism evidence="2 3">
    <name type="scientific">Brassica campestris</name>
    <name type="common">Field mustard</name>
    <dbReference type="NCBI Taxonomy" id="3711"/>
    <lineage>
        <taxon>Eukaryota</taxon>
        <taxon>Viridiplantae</taxon>
        <taxon>Streptophyta</taxon>
        <taxon>Embryophyta</taxon>
        <taxon>Tracheophyta</taxon>
        <taxon>Spermatophyta</taxon>
        <taxon>Magnoliopsida</taxon>
        <taxon>eudicotyledons</taxon>
        <taxon>Gunneridae</taxon>
        <taxon>Pentapetalae</taxon>
        <taxon>rosids</taxon>
        <taxon>malvids</taxon>
        <taxon>Brassicales</taxon>
        <taxon>Brassicaceae</taxon>
        <taxon>Brassiceae</taxon>
        <taxon>Brassica</taxon>
    </lineage>
</organism>
<dbReference type="InterPro" id="IPR052929">
    <property type="entry name" value="RNase_H-like_EbsB-rel"/>
</dbReference>